<dbReference type="Pfam" id="PF00144">
    <property type="entry name" value="Beta-lactamase"/>
    <property type="match status" value="1"/>
</dbReference>
<reference evidence="2" key="1">
    <citation type="journal article" date="2014" name="Int. J. Syst. Evol. Microbiol.">
        <title>Complete genome sequence of Corynebacterium casei LMG S-19264T (=DSM 44701T), isolated from a smear-ripened cheese.</title>
        <authorList>
            <consortium name="US DOE Joint Genome Institute (JGI-PGF)"/>
            <person name="Walter F."/>
            <person name="Albersmeier A."/>
            <person name="Kalinowski J."/>
            <person name="Ruckert C."/>
        </authorList>
    </citation>
    <scope>NUCLEOTIDE SEQUENCE</scope>
    <source>
        <strain evidence="2">KCTC 42651</strain>
    </source>
</reference>
<dbReference type="GO" id="GO:0016787">
    <property type="term" value="F:hydrolase activity"/>
    <property type="evidence" value="ECO:0007669"/>
    <property type="project" value="UniProtKB-KW"/>
</dbReference>
<reference evidence="2" key="2">
    <citation type="submission" date="2020-09" db="EMBL/GenBank/DDBJ databases">
        <authorList>
            <person name="Sun Q."/>
            <person name="Kim S."/>
        </authorList>
    </citation>
    <scope>NUCLEOTIDE SEQUENCE</scope>
    <source>
        <strain evidence="2">KCTC 42651</strain>
    </source>
</reference>
<gene>
    <name evidence="2" type="ORF">GCM10017083_29450</name>
</gene>
<evidence type="ECO:0000259" key="1">
    <source>
        <dbReference type="Pfam" id="PF00144"/>
    </source>
</evidence>
<dbReference type="InterPro" id="IPR012338">
    <property type="entry name" value="Beta-lactam/transpept-like"/>
</dbReference>
<dbReference type="SUPFAM" id="SSF56601">
    <property type="entry name" value="beta-lactamase/transpeptidase-like"/>
    <property type="match status" value="1"/>
</dbReference>
<sequence>MTPLASHPSLAPFADRTAEPLALGFAPDRLARLSAWMRRYVDAGKVPYLTTLIARDGEIAFLDACGSGDPDNQAPTPPVDHIARFYSMTKPITTVAAMTLLEEGLLQLDDPVARYIPEFADTRVYVSGPYSDMKTEPQQSPMTVRHLMTHTAGLTYGLFDPGPVGEAYRRTPVNFGASKGSLAEMAVAAASVPLCFQPGTKWTYSVATDVLGRVVEVVAGKPLDQVFQERILGPLGMVDTAFGVPAGKAGRMVACYEKTASVLMKRVDGGGDSRFSGTPAIFSGGGGLVSTIPDYLRFLEMLRRGGALGGTRVLGRKTVELMMANHLPGDIASMGVATFSEMPMVGLGFGLGGSILLDPAKAQVLGSEGEFAWGGLASTGFWVDRAEGISAIIVTQLMPSSSWPIRRELRNLVYQALVD</sequence>
<dbReference type="InterPro" id="IPR001466">
    <property type="entry name" value="Beta-lactam-related"/>
</dbReference>
<protein>
    <submittedName>
        <fullName evidence="2">Serine hydrolase</fullName>
    </submittedName>
</protein>
<dbReference type="PANTHER" id="PTHR43283">
    <property type="entry name" value="BETA-LACTAMASE-RELATED"/>
    <property type="match status" value="1"/>
</dbReference>
<evidence type="ECO:0000313" key="2">
    <source>
        <dbReference type="EMBL" id="GHD53126.1"/>
    </source>
</evidence>
<dbReference type="Gene3D" id="3.40.710.10">
    <property type="entry name" value="DD-peptidase/beta-lactamase superfamily"/>
    <property type="match status" value="1"/>
</dbReference>
<name>A0A919CQL5_9PROT</name>
<keyword evidence="3" id="KW-1185">Reference proteome</keyword>
<dbReference type="Proteomes" id="UP000630353">
    <property type="component" value="Unassembled WGS sequence"/>
</dbReference>
<accession>A0A919CQL5</accession>
<dbReference type="AlphaFoldDB" id="A0A919CQL5"/>
<proteinExistence type="predicted"/>
<dbReference type="RefSeq" id="WP_189990877.1">
    <property type="nucleotide sequence ID" value="NZ_BMZS01000006.1"/>
</dbReference>
<keyword evidence="2" id="KW-0378">Hydrolase</keyword>
<feature type="domain" description="Beta-lactamase-related" evidence="1">
    <location>
        <begin position="34"/>
        <end position="413"/>
    </location>
</feature>
<evidence type="ECO:0000313" key="3">
    <source>
        <dbReference type="Proteomes" id="UP000630353"/>
    </source>
</evidence>
<organism evidence="2 3">
    <name type="scientific">Thalassobaculum fulvum</name>
    <dbReference type="NCBI Taxonomy" id="1633335"/>
    <lineage>
        <taxon>Bacteria</taxon>
        <taxon>Pseudomonadati</taxon>
        <taxon>Pseudomonadota</taxon>
        <taxon>Alphaproteobacteria</taxon>
        <taxon>Rhodospirillales</taxon>
        <taxon>Thalassobaculaceae</taxon>
        <taxon>Thalassobaculum</taxon>
    </lineage>
</organism>
<dbReference type="PANTHER" id="PTHR43283:SF3">
    <property type="entry name" value="BETA-LACTAMASE FAMILY PROTEIN (AFU_ORTHOLOGUE AFUA_5G07500)"/>
    <property type="match status" value="1"/>
</dbReference>
<dbReference type="InterPro" id="IPR050789">
    <property type="entry name" value="Diverse_Enzym_Activities"/>
</dbReference>
<comment type="caution">
    <text evidence="2">The sequence shown here is derived from an EMBL/GenBank/DDBJ whole genome shotgun (WGS) entry which is preliminary data.</text>
</comment>
<dbReference type="EMBL" id="BMZS01000006">
    <property type="protein sequence ID" value="GHD53126.1"/>
    <property type="molecule type" value="Genomic_DNA"/>
</dbReference>